<proteinExistence type="predicted"/>
<reference evidence="2 3" key="1">
    <citation type="journal article" date="2014" name="Arch. Microbiol.">
        <title>Bacillus mesophilum sp. nov., strain IITR-54T, a novel 4-chlorobiphenyl dechlorinating bacterium.</title>
        <authorList>
            <person name="Manickam N."/>
            <person name="Singh N.K."/>
            <person name="Bajaj A."/>
            <person name="Kumar R.M."/>
            <person name="Kaur G."/>
            <person name="Kaur N."/>
            <person name="Bala M."/>
            <person name="Kumar A."/>
            <person name="Mayilraj S."/>
        </authorList>
    </citation>
    <scope>NUCLEOTIDE SEQUENCE [LARGE SCALE GENOMIC DNA]</scope>
    <source>
        <strain evidence="2 3">IITR-54</strain>
    </source>
</reference>
<dbReference type="EMBL" id="WBOT01000006">
    <property type="protein sequence ID" value="KAB2330922.1"/>
    <property type="molecule type" value="Genomic_DNA"/>
</dbReference>
<dbReference type="Gene3D" id="1.20.5.490">
    <property type="entry name" value="Single helix bin"/>
    <property type="match status" value="1"/>
</dbReference>
<sequence length="210" mass="24551">MSQDLYSYLQGLQGYIQTLEKRISKLEKKVAELEDETRQLQKRPPVHIDTIEYKFDQLKVETLEGTLNIGLNPTDLQEEIEEFSIDNKDVYAPNIKDTYAPPSPKDFMYHSMGVENEMYRYLEQDLPEVIEDVQAETNVSLDESYINFIKEDILKQLPKRIDYYLKKEHAAIAEGELQDHVTSMLKQEIRNGVSIFANNLPENMRGDKRE</sequence>
<dbReference type="OrthoDB" id="2991331at2"/>
<name>A0A7V7RJC0_9BACI</name>
<dbReference type="RefSeq" id="WP_151575238.1">
    <property type="nucleotide sequence ID" value="NZ_WBOT01000006.1"/>
</dbReference>
<dbReference type="InterPro" id="IPR019673">
    <property type="entry name" value="Spore_germination_GerPC"/>
</dbReference>
<gene>
    <name evidence="2" type="ORF">F7732_17075</name>
</gene>
<evidence type="ECO:0000313" key="3">
    <source>
        <dbReference type="Proteomes" id="UP000441354"/>
    </source>
</evidence>
<comment type="caution">
    <text evidence="2">The sequence shown here is derived from an EMBL/GenBank/DDBJ whole genome shotgun (WGS) entry which is preliminary data.</text>
</comment>
<dbReference type="AlphaFoldDB" id="A0A7V7RJC0"/>
<protein>
    <submittedName>
        <fullName evidence="2">Spore gernimation protein</fullName>
    </submittedName>
</protein>
<evidence type="ECO:0000313" key="2">
    <source>
        <dbReference type="EMBL" id="KAB2330922.1"/>
    </source>
</evidence>
<keyword evidence="1" id="KW-0175">Coiled coil</keyword>
<evidence type="ECO:0000256" key="1">
    <source>
        <dbReference type="SAM" id="Coils"/>
    </source>
</evidence>
<accession>A0A7V7RJC0</accession>
<dbReference type="Pfam" id="PF10737">
    <property type="entry name" value="GerPC"/>
    <property type="match status" value="1"/>
</dbReference>
<feature type="coiled-coil region" evidence="1">
    <location>
        <begin position="9"/>
        <end position="43"/>
    </location>
</feature>
<keyword evidence="3" id="KW-1185">Reference proteome</keyword>
<organism evidence="2 3">
    <name type="scientific">Bacillus mesophilum</name>
    <dbReference type="NCBI Taxonomy" id="1071718"/>
    <lineage>
        <taxon>Bacteria</taxon>
        <taxon>Bacillati</taxon>
        <taxon>Bacillota</taxon>
        <taxon>Bacilli</taxon>
        <taxon>Bacillales</taxon>
        <taxon>Bacillaceae</taxon>
        <taxon>Bacillus</taxon>
    </lineage>
</organism>
<dbReference type="Proteomes" id="UP000441354">
    <property type="component" value="Unassembled WGS sequence"/>
</dbReference>